<evidence type="ECO:0000259" key="1">
    <source>
        <dbReference type="PROSITE" id="PS50943"/>
    </source>
</evidence>
<dbReference type="SUPFAM" id="SSF47413">
    <property type="entry name" value="lambda repressor-like DNA-binding domains"/>
    <property type="match status" value="1"/>
</dbReference>
<proteinExistence type="predicted"/>
<dbReference type="STRING" id="1817864.A2Z21_10395"/>
<dbReference type="Proteomes" id="UP000179157">
    <property type="component" value="Unassembled WGS sequence"/>
</dbReference>
<evidence type="ECO:0000313" key="3">
    <source>
        <dbReference type="Proteomes" id="UP000179157"/>
    </source>
</evidence>
<accession>A0A1F5URQ7</accession>
<dbReference type="CDD" id="cd00093">
    <property type="entry name" value="HTH_XRE"/>
    <property type="match status" value="1"/>
</dbReference>
<dbReference type="PROSITE" id="PS50943">
    <property type="entry name" value="HTH_CROC1"/>
    <property type="match status" value="1"/>
</dbReference>
<dbReference type="SMART" id="SM00530">
    <property type="entry name" value="HTH_XRE"/>
    <property type="match status" value="1"/>
</dbReference>
<dbReference type="EMBL" id="MFGX01000094">
    <property type="protein sequence ID" value="OGF53848.1"/>
    <property type="molecule type" value="Genomic_DNA"/>
</dbReference>
<gene>
    <name evidence="2" type="ORF">A2Z21_10395</name>
</gene>
<dbReference type="GO" id="GO:0003677">
    <property type="term" value="F:DNA binding"/>
    <property type="evidence" value="ECO:0007669"/>
    <property type="project" value="InterPro"/>
</dbReference>
<feature type="domain" description="HTH cro/C1-type" evidence="1">
    <location>
        <begin position="29"/>
        <end position="85"/>
    </location>
</feature>
<dbReference type="InterPro" id="IPR010982">
    <property type="entry name" value="Lambda_DNA-bd_dom_sf"/>
</dbReference>
<dbReference type="InterPro" id="IPR001387">
    <property type="entry name" value="Cro/C1-type_HTH"/>
</dbReference>
<organism evidence="2 3">
    <name type="scientific">Fraserbacteria sp. (strain RBG_16_55_9)</name>
    <dbReference type="NCBI Taxonomy" id="1817864"/>
    <lineage>
        <taxon>Bacteria</taxon>
        <taxon>Candidatus Fraseribacteriota</taxon>
    </lineage>
</organism>
<dbReference type="Gene3D" id="1.10.260.40">
    <property type="entry name" value="lambda repressor-like DNA-binding domains"/>
    <property type="match status" value="1"/>
</dbReference>
<dbReference type="Pfam" id="PF01381">
    <property type="entry name" value="HTH_3"/>
    <property type="match status" value="1"/>
</dbReference>
<reference evidence="2 3" key="1">
    <citation type="journal article" date="2016" name="Nat. Commun.">
        <title>Thousands of microbial genomes shed light on interconnected biogeochemical processes in an aquifer system.</title>
        <authorList>
            <person name="Anantharaman K."/>
            <person name="Brown C.T."/>
            <person name="Hug L.A."/>
            <person name="Sharon I."/>
            <person name="Castelle C.J."/>
            <person name="Probst A.J."/>
            <person name="Thomas B.C."/>
            <person name="Singh A."/>
            <person name="Wilkins M.J."/>
            <person name="Karaoz U."/>
            <person name="Brodie E.L."/>
            <person name="Williams K.H."/>
            <person name="Hubbard S.S."/>
            <person name="Banfield J.F."/>
        </authorList>
    </citation>
    <scope>NUCLEOTIDE SEQUENCE [LARGE SCALE GENOMIC DNA]</scope>
    <source>
        <strain evidence="3">RBG_16_55_9</strain>
    </source>
</reference>
<evidence type="ECO:0000313" key="2">
    <source>
        <dbReference type="EMBL" id="OGF53848.1"/>
    </source>
</evidence>
<sequence>MAQLARLSHVCYSIDEGSIMPRETLLKQLEAKRQALHLSQEKFAGQILGISFTTYQRWLHEKFNPDYQTIQRLEALLADEDITALTASADPVLAELWDNEKDAAYDEP</sequence>
<protein>
    <recommendedName>
        <fullName evidence="1">HTH cro/C1-type domain-containing protein</fullName>
    </recommendedName>
</protein>
<dbReference type="AlphaFoldDB" id="A0A1F5URQ7"/>
<comment type="caution">
    <text evidence="2">The sequence shown here is derived from an EMBL/GenBank/DDBJ whole genome shotgun (WGS) entry which is preliminary data.</text>
</comment>
<name>A0A1F5URQ7_FRAXR</name>